<evidence type="ECO:0000313" key="1">
    <source>
        <dbReference type="EMBL" id="KKU64569.1"/>
    </source>
</evidence>
<dbReference type="AlphaFoldDB" id="A0A0G1S4Y5"/>
<protein>
    <submittedName>
        <fullName evidence="1">Uncharacterized protein</fullName>
    </submittedName>
</protein>
<sequence length="82" mass="8913">MRWAIFLGLGVMLFIFTALFIPRISSLNDSTNPPIQCGGFAGLSCPVGYKCQYEGEGFPDAAGVCRPSLGEVLKNIWNKLTN</sequence>
<gene>
    <name evidence="1" type="ORF">UX86_C0007G0006</name>
</gene>
<dbReference type="STRING" id="1618364.UX86_C0007G0006"/>
<name>A0A0G1S4Y5_9BACT</name>
<proteinExistence type="predicted"/>
<reference evidence="1 2" key="1">
    <citation type="journal article" date="2015" name="Nature">
        <title>rRNA introns, odd ribosomes, and small enigmatic genomes across a large radiation of phyla.</title>
        <authorList>
            <person name="Brown C.T."/>
            <person name="Hug L.A."/>
            <person name="Thomas B.C."/>
            <person name="Sharon I."/>
            <person name="Castelle C.J."/>
            <person name="Singh A."/>
            <person name="Wilkins M.J."/>
            <person name="Williams K.H."/>
            <person name="Banfield J.F."/>
        </authorList>
    </citation>
    <scope>NUCLEOTIDE SEQUENCE [LARGE SCALE GENOMIC DNA]</scope>
</reference>
<comment type="caution">
    <text evidence="1">The sequence shown here is derived from an EMBL/GenBank/DDBJ whole genome shotgun (WGS) entry which is preliminary data.</text>
</comment>
<dbReference type="EMBL" id="LCNU01000007">
    <property type="protein sequence ID" value="KKU64569.1"/>
    <property type="molecule type" value="Genomic_DNA"/>
</dbReference>
<accession>A0A0G1S4Y5</accession>
<evidence type="ECO:0000313" key="2">
    <source>
        <dbReference type="Proteomes" id="UP000034502"/>
    </source>
</evidence>
<dbReference type="Proteomes" id="UP000034502">
    <property type="component" value="Unassembled WGS sequence"/>
</dbReference>
<organism evidence="1 2">
    <name type="scientific">Candidatus Amesbacteria bacterium GW2011_GWC1_47_15</name>
    <dbReference type="NCBI Taxonomy" id="1618364"/>
    <lineage>
        <taxon>Bacteria</taxon>
        <taxon>Candidatus Amesiibacteriota</taxon>
    </lineage>
</organism>